<reference evidence="1" key="1">
    <citation type="submission" date="2021-02" db="EMBL/GenBank/DDBJ databases">
        <authorList>
            <person name="Dougan E. K."/>
            <person name="Rhodes N."/>
            <person name="Thang M."/>
            <person name="Chan C."/>
        </authorList>
    </citation>
    <scope>NUCLEOTIDE SEQUENCE</scope>
</reference>
<dbReference type="EMBL" id="CAJNNW010024881">
    <property type="protein sequence ID" value="CAE8674678.1"/>
    <property type="molecule type" value="Genomic_DNA"/>
</dbReference>
<gene>
    <name evidence="1" type="ORF">PGLA2088_LOCUS19053</name>
</gene>
<dbReference type="AlphaFoldDB" id="A0A813JGL5"/>
<dbReference type="Proteomes" id="UP000626109">
    <property type="component" value="Unassembled WGS sequence"/>
</dbReference>
<organism evidence="1 2">
    <name type="scientific">Polarella glacialis</name>
    <name type="common">Dinoflagellate</name>
    <dbReference type="NCBI Taxonomy" id="89957"/>
    <lineage>
        <taxon>Eukaryota</taxon>
        <taxon>Sar</taxon>
        <taxon>Alveolata</taxon>
        <taxon>Dinophyceae</taxon>
        <taxon>Suessiales</taxon>
        <taxon>Suessiaceae</taxon>
        <taxon>Polarella</taxon>
    </lineage>
</organism>
<accession>A0A813JGL5</accession>
<protein>
    <submittedName>
        <fullName evidence="1">Uncharacterized protein</fullName>
    </submittedName>
</protein>
<name>A0A813JGL5_POLGL</name>
<evidence type="ECO:0000313" key="2">
    <source>
        <dbReference type="Proteomes" id="UP000626109"/>
    </source>
</evidence>
<comment type="caution">
    <text evidence="1">The sequence shown here is derived from an EMBL/GenBank/DDBJ whole genome shotgun (WGS) entry which is preliminary data.</text>
</comment>
<evidence type="ECO:0000313" key="1">
    <source>
        <dbReference type="EMBL" id="CAE8674678.1"/>
    </source>
</evidence>
<sequence length="102" mass="11676">MQLVSTWWMLGHQNIIVLYPLSPPGYKKAASAQMLMQAECSQLPTGENEKLLAPRGKLQNCKRYRAAGKRTFDVHLHRAKRATRDFFNASPNKALRECFKTL</sequence>
<proteinExistence type="predicted"/>